<dbReference type="EMBL" id="CAJVPY010008515">
    <property type="protein sequence ID" value="CAG8697066.1"/>
    <property type="molecule type" value="Genomic_DNA"/>
</dbReference>
<accession>A0A9N9HMP8</accession>
<evidence type="ECO:0000313" key="1">
    <source>
        <dbReference type="EMBL" id="CAG8697066.1"/>
    </source>
</evidence>
<dbReference type="Proteomes" id="UP000789405">
    <property type="component" value="Unassembled WGS sequence"/>
</dbReference>
<reference evidence="1" key="1">
    <citation type="submission" date="2021-06" db="EMBL/GenBank/DDBJ databases">
        <authorList>
            <person name="Kallberg Y."/>
            <person name="Tangrot J."/>
            <person name="Rosling A."/>
        </authorList>
    </citation>
    <scope>NUCLEOTIDE SEQUENCE</scope>
    <source>
        <strain evidence="1">MA453B</strain>
    </source>
</reference>
<dbReference type="AlphaFoldDB" id="A0A9N9HMP8"/>
<organism evidence="1 2">
    <name type="scientific">Dentiscutata erythropus</name>
    <dbReference type="NCBI Taxonomy" id="1348616"/>
    <lineage>
        <taxon>Eukaryota</taxon>
        <taxon>Fungi</taxon>
        <taxon>Fungi incertae sedis</taxon>
        <taxon>Mucoromycota</taxon>
        <taxon>Glomeromycotina</taxon>
        <taxon>Glomeromycetes</taxon>
        <taxon>Diversisporales</taxon>
        <taxon>Gigasporaceae</taxon>
        <taxon>Dentiscutata</taxon>
    </lineage>
</organism>
<dbReference type="OrthoDB" id="2455238at2759"/>
<gene>
    <name evidence="1" type="ORF">DERYTH_LOCUS12745</name>
</gene>
<keyword evidence="2" id="KW-1185">Reference proteome</keyword>
<evidence type="ECO:0000313" key="2">
    <source>
        <dbReference type="Proteomes" id="UP000789405"/>
    </source>
</evidence>
<dbReference type="InterPro" id="IPR011990">
    <property type="entry name" value="TPR-like_helical_dom_sf"/>
</dbReference>
<protein>
    <submittedName>
        <fullName evidence="1">2365_t:CDS:1</fullName>
    </submittedName>
</protein>
<proteinExistence type="predicted"/>
<dbReference type="Gene3D" id="1.25.40.10">
    <property type="entry name" value="Tetratricopeptide repeat domain"/>
    <property type="match status" value="1"/>
</dbReference>
<comment type="caution">
    <text evidence="1">The sequence shown here is derived from an EMBL/GenBank/DDBJ whole genome shotgun (WGS) entry which is preliminary data.</text>
</comment>
<name>A0A9N9HMP8_9GLOM</name>
<sequence length="179" mass="20624">MSNKSFLEILTVKFNDVIKGASLSDIKSYFKNFDQTNISNAFNATRNKQKGVITAKEWPAFTKKFYNLQVESQSGFKSLLNYEDKKNQIKRDKKELICESFGYLNLKDAIKDYNNENYKSAYQSFRGLTCEGSKNATDNEDNQIYCVAMYYLAHCYLNGNGTEKNEKYALAILKNIINL</sequence>